<evidence type="ECO:0000256" key="6">
    <source>
        <dbReference type="ARBA" id="ARBA00012644"/>
    </source>
</evidence>
<evidence type="ECO:0000256" key="17">
    <source>
        <dbReference type="ARBA" id="ARBA00023034"/>
    </source>
</evidence>
<evidence type="ECO:0000256" key="14">
    <source>
        <dbReference type="ARBA" id="ARBA00022968"/>
    </source>
</evidence>
<keyword evidence="20" id="KW-0325">Glycoprotein</keyword>
<gene>
    <name evidence="31" type="ORF">Q8A67_011183</name>
</gene>
<dbReference type="GO" id="GO:0046872">
    <property type="term" value="F:metal ion binding"/>
    <property type="evidence" value="ECO:0007669"/>
    <property type="project" value="UniProtKB-KW"/>
</dbReference>
<keyword evidence="15" id="KW-0654">Proteoglycan</keyword>
<comment type="catalytic activity">
    <reaction evidence="22">
        <text>L-threonyl-[protein] + UDP-N-acetyl-alpha-D-galactosamine = a 3-O-[N-acetyl-alpha-D-galactosaminyl]-L-threonyl-[protein] + UDP + H(+)</text>
        <dbReference type="Rhea" id="RHEA:52424"/>
        <dbReference type="Rhea" id="RHEA-COMP:11060"/>
        <dbReference type="Rhea" id="RHEA-COMP:11689"/>
        <dbReference type="ChEBI" id="CHEBI:15378"/>
        <dbReference type="ChEBI" id="CHEBI:30013"/>
        <dbReference type="ChEBI" id="CHEBI:58223"/>
        <dbReference type="ChEBI" id="CHEBI:67138"/>
        <dbReference type="ChEBI" id="CHEBI:87075"/>
        <dbReference type="EC" id="2.4.1.41"/>
    </reaction>
</comment>
<evidence type="ECO:0000259" key="30">
    <source>
        <dbReference type="SMART" id="SM00458"/>
    </source>
</evidence>
<keyword evidence="9" id="KW-0328">Glycosyltransferase</keyword>
<dbReference type="EMBL" id="JAUYZG010000010">
    <property type="protein sequence ID" value="KAK2896695.1"/>
    <property type="molecule type" value="Genomic_DNA"/>
</dbReference>
<evidence type="ECO:0000256" key="3">
    <source>
        <dbReference type="ARBA" id="ARBA00004613"/>
    </source>
</evidence>
<dbReference type="InterPro" id="IPR001173">
    <property type="entry name" value="Glyco_trans_2-like"/>
</dbReference>
<dbReference type="GO" id="GO:0005730">
    <property type="term" value="C:nucleolus"/>
    <property type="evidence" value="ECO:0007669"/>
    <property type="project" value="TreeGrafter"/>
</dbReference>
<dbReference type="InterPro" id="IPR018849">
    <property type="entry name" value="Urb2/Npa2_C"/>
</dbReference>
<dbReference type="InterPro" id="IPR045885">
    <property type="entry name" value="GalNAc-T"/>
</dbReference>
<keyword evidence="16 29" id="KW-1133">Transmembrane helix</keyword>
<dbReference type="PROSITE" id="PS50231">
    <property type="entry name" value="RICIN_B_LECTIN"/>
    <property type="match status" value="1"/>
</dbReference>
<evidence type="ECO:0000256" key="12">
    <source>
        <dbReference type="ARBA" id="ARBA00022723"/>
    </source>
</evidence>
<evidence type="ECO:0000256" key="4">
    <source>
        <dbReference type="ARBA" id="ARBA00004922"/>
    </source>
</evidence>
<sequence>MSHCSGQQRRHLRKRQHVCDEITLRYLDMAAIYSGIHLKLKNPRTPWPDKLKLARFAWISTQCLLPNKEQVLFDWTSHALTCFYNKKVDVPSEVVEGLWTYLDDILHSRKLHNVLSEGKTISLRLTLAQIINDRILDCSSGLKSVSFHTILSCCHGILTSPVLSVTYTAKYELLAELLSRLCDLSSMQLRQQKGEEPLSLKVFEVLLLVLSTYLTVQKQQANINRVFSQVTAHLLHPLLLLRHLLNTRVWTEKDDAKIRQNLSKEIRNKVDAVLQSALFVPEHLLSYKEEILPLEDKAVGKKSHVGKGLQGPVNMILSKLGIQGANEEEEGLFYTVKSNSLPLLFKFALDSFGKGEENKQVVFHLMAKLITALGFTDELDIDEKISTLNWGIALLTLENLLNSCLAGDIYNVAADRIKHGEVQLNFYRKLARLLFNNTQMGIPAWYRCLRALLALNHHILEPDLDELLSAVWVDADNMEVRVRKAREALVSAVLQTYAKLRQLPKLIEELLDVVCRPAADELRPPLLPETIQKTLSQCLLDNPPSQNLDICGLILKKMQCYLLPYIQDEASDLALKVFSLSLLLYAVLFSFKTLDNSTPVPIVKKTQSLMMEMLKVVEDLSKQNLVTKGPWVEKVQEVTLLLTHTLVEVDTLFQIHCSKYTSPAASQSGALVDKALTLRHMDSPLGKLLQNLLALHKLKIHLLKPSTETSDASKMAKFILNGQELSSMMLDTNQIWDFQFCTVNANTYMAAQWFLVTSNLPLIAPYLEPNDTSVFAECILKSLLQSLDASGSNLENTGISVSLISRQLLESPVFCEFPELFSAVIKCIIKAFLGQLGSSHVRLISPSFLKPCVEMVGDEDEETNMKRLKAIGQEMLDSVKMRSSIHLSKTKVEQIQKLLKVTRILNGNAMSPEDYSELFLTLFTLTSCIQFDLSASIGLLKELFSIMASLLVVKNSQIILKVVHGSNLLEAIVTSLFSLSSKGLFKGLDGQIWLSFLQSVQDFIRCLIQLIIDRKSSMCLNLEKFTSFMVECNLTAGDFCSLQLHLVTLSTLCKEMITSLGKNKQLDQTLIHLLEKATAVMEPAVQAILMHKGSRQSQSFSVEMVTVMIRSELARASISEDDRPKKISHMAFYRSFFQQILKELSPAPRPVDFLISSINYLSAFYMAAEKTKATDLEQLHIKILQNIHALLSGKWMSLSDVKELEGPVKELLNQLVSSCSQEQFHLLLLMLREGLVPAKIEGGHCTEVLSTVTFIKLLACCLFPEHCSKAFWLITPQIISTLIFVIKESSKIPSLTHTLTLPALETLTVLLQRGRAMISNPHHVIVVLGALQFVPLDSHSMEGYHAAFEAIHEALFVIIHCYPQVMLKASPTFLNCFYRLVSSVMHEGRQQGDSDRASEKDKESLLKCAMLVERMYTHIASAAEDFTVLSSFIVAQYVSELQKVTLQPEIKAHLTEGIYCILDHCVEQDIKFLNTSLQMGVKEVFETRNEANNDSSAHLEVQANDGCLHPHPSSVLVSAERDWIKVGYPFPSNPVMLAVSCFFFYPTAAAGDFVLVERCSHSETQNVDVSGFSRHKPRVSHCILPSKITAMRRKSRILLCFAVLWVLGIAYYFYSGTTLSRKDDWSGINSNRIQSHLNADDKAHSLETLPPGKVRWQDFDQDLYVGATVVRPGQDPYARNKFNQVESDKLRMDRSVPDTRHDHCRHKQWRTDLPASSVVITFHNEARSALLRTVVSVLKKSPPHLVKEIILVDDYSDNSEDGALLGKIEKVRVLRNDRREGLMRSRVRGADAATASVLTFLDSHCECNEHWLEPLLERVAEDKTRVVSPIIDVINMDNFQYVGASADLKGGFDWNLVFKWDYMTLEQRRARQGNPIAPIKTPMIAGGLFVMDKNYFEELGKYDMMMDVWGGENLEISFRVWQCGGSLEIIPCSRVGHVFRKQHPYTFPGGSGTVFARNTRRAAEVWMDDFKNFYYAAVPSARNVPYGNIQSRLEMKKRLGCKPFKWYLENVYPELRVPDHQDIAFGALQQGQNCLDTLGHFADGVVGVYECHNAGGNQVPIRSQEWALTKDKSVKHMDLCLTVVDRTAGSQIKLQGCRENDSRQKWEQIDNNSKLRHVGSNLCLDSRSARNGGLTVEVCNPSLTQQWKFTLNLQP</sequence>
<dbReference type="Pfam" id="PF00535">
    <property type="entry name" value="Glycos_transf_2"/>
    <property type="match status" value="1"/>
</dbReference>
<dbReference type="CDD" id="cd23434">
    <property type="entry name" value="beta-trefoil_Ricin_GALNT2"/>
    <property type="match status" value="1"/>
</dbReference>
<dbReference type="PANTHER" id="PTHR15682:SF2">
    <property type="entry name" value="UNHEALTHY RIBOSOME BIOGENESIS PROTEIN 2 HOMOLOG"/>
    <property type="match status" value="1"/>
</dbReference>
<evidence type="ECO:0000256" key="2">
    <source>
        <dbReference type="ARBA" id="ARBA00004447"/>
    </source>
</evidence>
<dbReference type="InterPro" id="IPR029044">
    <property type="entry name" value="Nucleotide-diphossugar_trans"/>
</dbReference>
<evidence type="ECO:0000313" key="32">
    <source>
        <dbReference type="Proteomes" id="UP001187343"/>
    </source>
</evidence>
<keyword evidence="21" id="KW-0464">Manganese</keyword>
<evidence type="ECO:0000256" key="5">
    <source>
        <dbReference type="ARBA" id="ARBA00005680"/>
    </source>
</evidence>
<feature type="domain" description="Ricin B lectin" evidence="30">
    <location>
        <begin position="2019"/>
        <end position="2150"/>
    </location>
</feature>
<dbReference type="InterPro" id="IPR035992">
    <property type="entry name" value="Ricin_B-like_lectins"/>
</dbReference>
<dbReference type="EC" id="2.4.1.41" evidence="6"/>
<keyword evidence="10" id="KW-0808">Transferase</keyword>
<comment type="caution">
    <text evidence="31">The sequence shown here is derived from an EMBL/GenBank/DDBJ whole genome shotgun (WGS) entry which is preliminary data.</text>
</comment>
<dbReference type="GO" id="GO:0032580">
    <property type="term" value="C:Golgi cisterna membrane"/>
    <property type="evidence" value="ECO:0007669"/>
    <property type="project" value="UniProtKB-SubCell"/>
</dbReference>
<keyword evidence="17" id="KW-0333">Golgi apparatus</keyword>
<evidence type="ECO:0000256" key="19">
    <source>
        <dbReference type="ARBA" id="ARBA00023157"/>
    </source>
</evidence>
<comment type="catalytic activity">
    <reaction evidence="23">
        <text>L-seryl-[protein] + UDP-N-acetyl-alpha-D-galactosamine = a 3-O-[N-acetyl-alpha-D-galactosaminyl]-L-seryl-[protein] + UDP + H(+)</text>
        <dbReference type="Rhea" id="RHEA:23956"/>
        <dbReference type="Rhea" id="RHEA-COMP:9863"/>
        <dbReference type="Rhea" id="RHEA-COMP:12788"/>
        <dbReference type="ChEBI" id="CHEBI:15378"/>
        <dbReference type="ChEBI" id="CHEBI:29999"/>
        <dbReference type="ChEBI" id="CHEBI:53604"/>
        <dbReference type="ChEBI" id="CHEBI:58223"/>
        <dbReference type="ChEBI" id="CHEBI:67138"/>
        <dbReference type="EC" id="2.4.1.41"/>
    </reaction>
</comment>
<evidence type="ECO:0000256" key="21">
    <source>
        <dbReference type="ARBA" id="ARBA00023211"/>
    </source>
</evidence>
<proteinExistence type="inferred from homology"/>
<comment type="pathway">
    <text evidence="4">Protein modification; protein glycosylation.</text>
</comment>
<keyword evidence="19" id="KW-1015">Disulfide bond</keyword>
<keyword evidence="14" id="KW-0735">Signal-anchor</keyword>
<name>A0AA88PQ61_9TELE</name>
<dbReference type="GO" id="GO:0004653">
    <property type="term" value="F:polypeptide N-acetylgalactosaminyltransferase activity"/>
    <property type="evidence" value="ECO:0007669"/>
    <property type="project" value="UniProtKB-EC"/>
</dbReference>
<dbReference type="CDD" id="cd02510">
    <property type="entry name" value="pp-GalNAc-T"/>
    <property type="match status" value="1"/>
</dbReference>
<dbReference type="Proteomes" id="UP001187343">
    <property type="component" value="Unassembled WGS sequence"/>
</dbReference>
<dbReference type="InterPro" id="IPR000772">
    <property type="entry name" value="Ricin_B_lectin"/>
</dbReference>
<keyword evidence="32" id="KW-1185">Reference proteome</keyword>
<organism evidence="31 32">
    <name type="scientific">Cirrhinus molitorella</name>
    <name type="common">mud carp</name>
    <dbReference type="NCBI Taxonomy" id="172907"/>
    <lineage>
        <taxon>Eukaryota</taxon>
        <taxon>Metazoa</taxon>
        <taxon>Chordata</taxon>
        <taxon>Craniata</taxon>
        <taxon>Vertebrata</taxon>
        <taxon>Euteleostomi</taxon>
        <taxon>Actinopterygii</taxon>
        <taxon>Neopterygii</taxon>
        <taxon>Teleostei</taxon>
        <taxon>Ostariophysi</taxon>
        <taxon>Cypriniformes</taxon>
        <taxon>Cyprinidae</taxon>
        <taxon>Labeoninae</taxon>
        <taxon>Labeonini</taxon>
        <taxon>Cirrhinus</taxon>
    </lineage>
</organism>
<dbReference type="Pfam" id="PF10441">
    <property type="entry name" value="Urb2"/>
    <property type="match status" value="1"/>
</dbReference>
<evidence type="ECO:0000256" key="8">
    <source>
        <dbReference type="ARBA" id="ARBA00022553"/>
    </source>
</evidence>
<protein>
    <recommendedName>
        <fullName evidence="25">Polypeptide N-acetylgalactosaminyltransferase 2</fullName>
        <ecNumber evidence="6">2.4.1.41</ecNumber>
    </recommendedName>
    <alternativeName>
        <fullName evidence="28">Polypeptide GalNAc transferase 2</fullName>
    </alternativeName>
    <alternativeName>
        <fullName evidence="27">Protein-UDP acetylgalactosaminyltransferase 2</fullName>
    </alternativeName>
    <alternativeName>
        <fullName evidence="26">UDP-GalNAc:polypeptide N-acetylgalactosaminyltransferase 2</fullName>
    </alternativeName>
</protein>
<reference evidence="31" key="1">
    <citation type="submission" date="2023-08" db="EMBL/GenBank/DDBJ databases">
        <title>Chromosome-level Genome Assembly of mud carp (Cirrhinus molitorella).</title>
        <authorList>
            <person name="Liu H."/>
        </authorList>
    </citation>
    <scope>NUCLEOTIDE SEQUENCE</scope>
    <source>
        <strain evidence="31">Prfri</strain>
        <tissue evidence="31">Muscle</tissue>
    </source>
</reference>
<dbReference type="Gene3D" id="3.90.550.10">
    <property type="entry name" value="Spore Coat Polysaccharide Biosynthesis Protein SpsA, Chain A"/>
    <property type="match status" value="1"/>
</dbReference>
<accession>A0AA88PQ61</accession>
<comment type="subcellular location">
    <subcellularLocation>
        <location evidence="2">Golgi apparatus</location>
        <location evidence="2">Golgi stack membrane</location>
        <topology evidence="2">Single-pass type II membrane protein</topology>
    </subcellularLocation>
    <subcellularLocation>
        <location evidence="3">Secreted</location>
    </subcellularLocation>
</comment>
<dbReference type="FunFam" id="3.90.550.10:FF:000026">
    <property type="entry name" value="Polypeptide N-acetylgalactosaminyltransferase"/>
    <property type="match status" value="1"/>
</dbReference>
<evidence type="ECO:0000256" key="22">
    <source>
        <dbReference type="ARBA" id="ARBA00050905"/>
    </source>
</evidence>
<evidence type="ECO:0000256" key="26">
    <source>
        <dbReference type="ARBA" id="ARBA00075795"/>
    </source>
</evidence>
<dbReference type="FunFam" id="2.80.10.50:FF:000018">
    <property type="entry name" value="Polypeptide N-acetylgalactosaminyltransferase"/>
    <property type="match status" value="1"/>
</dbReference>
<dbReference type="Pfam" id="PF00652">
    <property type="entry name" value="Ricin_B_lectin"/>
    <property type="match status" value="1"/>
</dbReference>
<dbReference type="SUPFAM" id="SSF53448">
    <property type="entry name" value="Nucleotide-diphospho-sugar transferases"/>
    <property type="match status" value="1"/>
</dbReference>
<evidence type="ECO:0000256" key="16">
    <source>
        <dbReference type="ARBA" id="ARBA00022989"/>
    </source>
</evidence>
<evidence type="ECO:0000256" key="24">
    <source>
        <dbReference type="ARBA" id="ARBA00058945"/>
    </source>
</evidence>
<comment type="cofactor">
    <cofactor evidence="1">
        <name>Mn(2+)</name>
        <dbReference type="ChEBI" id="CHEBI:29035"/>
    </cofactor>
</comment>
<evidence type="ECO:0000256" key="25">
    <source>
        <dbReference type="ARBA" id="ARBA00073737"/>
    </source>
</evidence>
<dbReference type="SMART" id="SM00458">
    <property type="entry name" value="RICIN"/>
    <property type="match status" value="1"/>
</dbReference>
<evidence type="ECO:0000256" key="27">
    <source>
        <dbReference type="ARBA" id="ARBA00081025"/>
    </source>
</evidence>
<dbReference type="SUPFAM" id="SSF50370">
    <property type="entry name" value="Ricin B-like lectins"/>
    <property type="match status" value="1"/>
</dbReference>
<feature type="transmembrane region" description="Helical" evidence="29">
    <location>
        <begin position="1597"/>
        <end position="1614"/>
    </location>
</feature>
<comment type="similarity">
    <text evidence="5">Belongs to the glycosyltransferase 2 family. GalNAc-T subfamily.</text>
</comment>
<dbReference type="Gene3D" id="2.80.10.50">
    <property type="match status" value="1"/>
</dbReference>
<keyword evidence="12" id="KW-0479">Metal-binding</keyword>
<evidence type="ECO:0000256" key="28">
    <source>
        <dbReference type="ARBA" id="ARBA00082355"/>
    </source>
</evidence>
<dbReference type="PANTHER" id="PTHR15682">
    <property type="entry name" value="UNHEALTHY RIBOSOME BIOGENESIS PROTEIN 2 HOMOLOG"/>
    <property type="match status" value="1"/>
</dbReference>
<dbReference type="InterPro" id="IPR052609">
    <property type="entry name" value="Ribosome_Biogenesis_Reg"/>
</dbReference>
<evidence type="ECO:0000256" key="9">
    <source>
        <dbReference type="ARBA" id="ARBA00022676"/>
    </source>
</evidence>
<evidence type="ECO:0000256" key="15">
    <source>
        <dbReference type="ARBA" id="ARBA00022974"/>
    </source>
</evidence>
<evidence type="ECO:0000256" key="13">
    <source>
        <dbReference type="ARBA" id="ARBA00022734"/>
    </source>
</evidence>
<keyword evidence="8" id="KW-0597">Phosphoprotein</keyword>
<keyword evidence="11 29" id="KW-0812">Transmembrane</keyword>
<evidence type="ECO:0000256" key="20">
    <source>
        <dbReference type="ARBA" id="ARBA00023180"/>
    </source>
</evidence>
<keyword evidence="13" id="KW-0430">Lectin</keyword>
<evidence type="ECO:0000256" key="1">
    <source>
        <dbReference type="ARBA" id="ARBA00001936"/>
    </source>
</evidence>
<evidence type="ECO:0000256" key="29">
    <source>
        <dbReference type="SAM" id="Phobius"/>
    </source>
</evidence>
<evidence type="ECO:0000256" key="11">
    <source>
        <dbReference type="ARBA" id="ARBA00022692"/>
    </source>
</evidence>
<dbReference type="GO" id="GO:0042254">
    <property type="term" value="P:ribosome biogenesis"/>
    <property type="evidence" value="ECO:0007669"/>
    <property type="project" value="TreeGrafter"/>
</dbReference>
<evidence type="ECO:0000256" key="18">
    <source>
        <dbReference type="ARBA" id="ARBA00023136"/>
    </source>
</evidence>
<evidence type="ECO:0000313" key="31">
    <source>
        <dbReference type="EMBL" id="KAK2896695.1"/>
    </source>
</evidence>
<keyword evidence="18 29" id="KW-0472">Membrane</keyword>
<dbReference type="GO" id="GO:0030246">
    <property type="term" value="F:carbohydrate binding"/>
    <property type="evidence" value="ECO:0007669"/>
    <property type="project" value="UniProtKB-KW"/>
</dbReference>
<evidence type="ECO:0000256" key="7">
    <source>
        <dbReference type="ARBA" id="ARBA00022525"/>
    </source>
</evidence>
<keyword evidence="7" id="KW-0964">Secreted</keyword>
<dbReference type="GO" id="GO:0005576">
    <property type="term" value="C:extracellular region"/>
    <property type="evidence" value="ECO:0007669"/>
    <property type="project" value="UniProtKB-SubCell"/>
</dbReference>
<evidence type="ECO:0000256" key="10">
    <source>
        <dbReference type="ARBA" id="ARBA00022679"/>
    </source>
</evidence>
<evidence type="ECO:0000256" key="23">
    <source>
        <dbReference type="ARBA" id="ARBA00052209"/>
    </source>
</evidence>
<comment type="function">
    <text evidence="24">Catalyzes the initial reaction in O-linked oligosaccharide biosynthesis, the transfer of an N-acetyl-D-galactosamine residue to a serine or threonine residue on the protein receptor. Has a broad spectrum of substrates for peptides such as EA2, Muc5AC, Muc1a, Muc1b. Probably involved in O-linked glycosylation of the immunoglobulin A1 (IgA1) hinge region. Involved in O-linked glycosylation of APOC-III, ANGPTL3 and PLTP. It participates in the regulation of HDL-C metabolism.</text>
</comment>